<accession>A0A928Z9Y6</accession>
<comment type="caution">
    <text evidence="1">The sequence shown here is derived from an EMBL/GenBank/DDBJ whole genome shotgun (WGS) entry which is preliminary data.</text>
</comment>
<dbReference type="AlphaFoldDB" id="A0A928Z9Y6"/>
<evidence type="ECO:0000313" key="1">
    <source>
        <dbReference type="EMBL" id="MBE9042173.1"/>
    </source>
</evidence>
<feature type="non-terminal residue" evidence="1">
    <location>
        <position position="106"/>
    </location>
</feature>
<keyword evidence="2" id="KW-1185">Reference proteome</keyword>
<sequence length="106" mass="12521">MKKQPLTKLETERMLEVQLRLTQLFDREEAAVKVILECLYDVGSVNFIEKKTRPKPVKQVLRPVARLSKPLFRFVGWRWFKANCPELIADWLYEQVLFEALTDSPV</sequence>
<name>A0A928Z9Y6_9CYAN</name>
<evidence type="ECO:0000313" key="2">
    <source>
        <dbReference type="Proteomes" id="UP000621799"/>
    </source>
</evidence>
<dbReference type="Proteomes" id="UP000621799">
    <property type="component" value="Unassembled WGS sequence"/>
</dbReference>
<gene>
    <name evidence="1" type="ORF">IQ235_15450</name>
</gene>
<reference evidence="1" key="1">
    <citation type="submission" date="2020-10" db="EMBL/GenBank/DDBJ databases">
        <authorList>
            <person name="Castelo-Branco R."/>
            <person name="Eusebio N."/>
            <person name="Adriana R."/>
            <person name="Vieira A."/>
            <person name="Brugerolle De Fraissinette N."/>
            <person name="Rezende De Castro R."/>
            <person name="Schneider M.P."/>
            <person name="Vasconcelos V."/>
            <person name="Leao P.N."/>
        </authorList>
    </citation>
    <scope>NUCLEOTIDE SEQUENCE</scope>
    <source>
        <strain evidence="1">LEGE 11467</strain>
    </source>
</reference>
<organism evidence="1 2">
    <name type="scientific">Zarconia navalis LEGE 11467</name>
    <dbReference type="NCBI Taxonomy" id="1828826"/>
    <lineage>
        <taxon>Bacteria</taxon>
        <taxon>Bacillati</taxon>
        <taxon>Cyanobacteriota</taxon>
        <taxon>Cyanophyceae</taxon>
        <taxon>Oscillatoriophycideae</taxon>
        <taxon>Oscillatoriales</taxon>
        <taxon>Oscillatoriales incertae sedis</taxon>
        <taxon>Zarconia</taxon>
        <taxon>Zarconia navalis</taxon>
    </lineage>
</organism>
<dbReference type="RefSeq" id="WP_264322349.1">
    <property type="nucleotide sequence ID" value="NZ_JADEXN010000311.1"/>
</dbReference>
<proteinExistence type="predicted"/>
<protein>
    <submittedName>
        <fullName evidence="1">Uncharacterized protein</fullName>
    </submittedName>
</protein>
<dbReference type="EMBL" id="JADEXN010000311">
    <property type="protein sequence ID" value="MBE9042173.1"/>
    <property type="molecule type" value="Genomic_DNA"/>
</dbReference>